<dbReference type="OrthoDB" id="1684459at2"/>
<accession>A0A517DNR2</accession>
<sequence>MIFKTISERLKGQPQGQIAARSIAITGFATLTAMAVLEKNVVFAPLFFLLCLYYLRKLLSKKPHFPKDPSMSSRPVSSSAETKEELLHMLGYYRKLLNSWKWIAVFGWVLSLCLLIYARSIVVILPIGLACYSTYALFRCHQAVHLIVTSPSMMERREEGKRLRRQH</sequence>
<evidence type="ECO:0000256" key="1">
    <source>
        <dbReference type="SAM" id="Phobius"/>
    </source>
</evidence>
<feature type="transmembrane region" description="Helical" evidence="1">
    <location>
        <begin position="42"/>
        <end position="59"/>
    </location>
</feature>
<dbReference type="Proteomes" id="UP000320776">
    <property type="component" value="Chromosome"/>
</dbReference>
<evidence type="ECO:0000313" key="2">
    <source>
        <dbReference type="EMBL" id="QDR78896.1"/>
    </source>
</evidence>
<keyword evidence="1" id="KW-0812">Transmembrane</keyword>
<feature type="transmembrane region" description="Helical" evidence="1">
    <location>
        <begin position="99"/>
        <end position="118"/>
    </location>
</feature>
<dbReference type="RefSeq" id="WP_144348608.1">
    <property type="nucleotide sequence ID" value="NZ_CP036259.1"/>
</dbReference>
<evidence type="ECO:0000313" key="3">
    <source>
        <dbReference type="Proteomes" id="UP000320776"/>
    </source>
</evidence>
<feature type="transmembrane region" description="Helical" evidence="1">
    <location>
        <begin position="18"/>
        <end position="36"/>
    </location>
</feature>
<protein>
    <submittedName>
        <fullName evidence="2">Uncharacterized protein</fullName>
    </submittedName>
</protein>
<gene>
    <name evidence="2" type="ORF">SPTER_01460</name>
</gene>
<keyword evidence="1" id="KW-0472">Membrane</keyword>
<dbReference type="EMBL" id="CP036259">
    <property type="protein sequence ID" value="QDR78896.1"/>
    <property type="molecule type" value="Genomic_DNA"/>
</dbReference>
<organism evidence="2 3">
    <name type="scientific">Sporomusa termitida</name>
    <dbReference type="NCBI Taxonomy" id="2377"/>
    <lineage>
        <taxon>Bacteria</taxon>
        <taxon>Bacillati</taxon>
        <taxon>Bacillota</taxon>
        <taxon>Negativicutes</taxon>
        <taxon>Selenomonadales</taxon>
        <taxon>Sporomusaceae</taxon>
        <taxon>Sporomusa</taxon>
    </lineage>
</organism>
<keyword evidence="3" id="KW-1185">Reference proteome</keyword>
<dbReference type="KEGG" id="sted:SPTER_01460"/>
<proteinExistence type="predicted"/>
<dbReference type="AlphaFoldDB" id="A0A517DNR2"/>
<name>A0A517DNR2_9FIRM</name>
<keyword evidence="1" id="KW-1133">Transmembrane helix</keyword>
<reference evidence="2 3" key="1">
    <citation type="submission" date="2019-02" db="EMBL/GenBank/DDBJ databases">
        <title>Closed genome of Sporomusa termitida DSM 4440.</title>
        <authorList>
            <person name="Poehlein A."/>
            <person name="Daniel R."/>
        </authorList>
    </citation>
    <scope>NUCLEOTIDE SEQUENCE [LARGE SCALE GENOMIC DNA]</scope>
    <source>
        <strain evidence="2 3">DSM 4440</strain>
    </source>
</reference>